<accession>A0BVA6</accession>
<reference evidence="1 2" key="1">
    <citation type="journal article" date="2006" name="Nature">
        <title>Global trends of whole-genome duplications revealed by the ciliate Paramecium tetraurelia.</title>
        <authorList>
            <consortium name="Genoscope"/>
            <person name="Aury J.-M."/>
            <person name="Jaillon O."/>
            <person name="Duret L."/>
            <person name="Noel B."/>
            <person name="Jubin C."/>
            <person name="Porcel B.M."/>
            <person name="Segurens B."/>
            <person name="Daubin V."/>
            <person name="Anthouard V."/>
            <person name="Aiach N."/>
            <person name="Arnaiz O."/>
            <person name="Billaut A."/>
            <person name="Beisson J."/>
            <person name="Blanc I."/>
            <person name="Bouhouche K."/>
            <person name="Camara F."/>
            <person name="Duharcourt S."/>
            <person name="Guigo R."/>
            <person name="Gogendeau D."/>
            <person name="Katinka M."/>
            <person name="Keller A.-M."/>
            <person name="Kissmehl R."/>
            <person name="Klotz C."/>
            <person name="Koll F."/>
            <person name="Le Moue A."/>
            <person name="Lepere C."/>
            <person name="Malinsky S."/>
            <person name="Nowacki M."/>
            <person name="Nowak J.K."/>
            <person name="Plattner H."/>
            <person name="Poulain J."/>
            <person name="Ruiz F."/>
            <person name="Serrano V."/>
            <person name="Zagulski M."/>
            <person name="Dessen P."/>
            <person name="Betermier M."/>
            <person name="Weissenbach J."/>
            <person name="Scarpelli C."/>
            <person name="Schachter V."/>
            <person name="Sperling L."/>
            <person name="Meyer E."/>
            <person name="Cohen J."/>
            <person name="Wincker P."/>
        </authorList>
    </citation>
    <scope>NUCLEOTIDE SEQUENCE [LARGE SCALE GENOMIC DNA]</scope>
    <source>
        <strain evidence="1 2">Stock d4-2</strain>
    </source>
</reference>
<keyword evidence="2" id="KW-1185">Reference proteome</keyword>
<dbReference type="InParanoid" id="A0BVA6"/>
<gene>
    <name evidence="1" type="ORF">GSPATT00005719001</name>
</gene>
<dbReference type="HOGENOM" id="CLU_3192481_0_0_1"/>
<evidence type="ECO:0000313" key="1">
    <source>
        <dbReference type="EMBL" id="CAK62473.1"/>
    </source>
</evidence>
<dbReference type="GeneID" id="5015655"/>
<dbReference type="AlphaFoldDB" id="A0BVA6"/>
<sequence>MGLIILNISKKTKYLSAIFILNDRKLYEASYKQFKVRIVNEIQRET</sequence>
<dbReference type="Proteomes" id="UP000000600">
    <property type="component" value="Unassembled WGS sequence"/>
</dbReference>
<dbReference type="RefSeq" id="XP_001429871.1">
    <property type="nucleotide sequence ID" value="XM_001429834.1"/>
</dbReference>
<dbReference type="EMBL" id="CT868019">
    <property type="protein sequence ID" value="CAK62473.1"/>
    <property type="molecule type" value="Genomic_DNA"/>
</dbReference>
<evidence type="ECO:0000313" key="2">
    <source>
        <dbReference type="Proteomes" id="UP000000600"/>
    </source>
</evidence>
<organism evidence="1 2">
    <name type="scientific">Paramecium tetraurelia</name>
    <dbReference type="NCBI Taxonomy" id="5888"/>
    <lineage>
        <taxon>Eukaryota</taxon>
        <taxon>Sar</taxon>
        <taxon>Alveolata</taxon>
        <taxon>Ciliophora</taxon>
        <taxon>Intramacronucleata</taxon>
        <taxon>Oligohymenophorea</taxon>
        <taxon>Peniculida</taxon>
        <taxon>Parameciidae</taxon>
        <taxon>Paramecium</taxon>
    </lineage>
</organism>
<name>A0BVA6_PARTE</name>
<proteinExistence type="predicted"/>
<protein>
    <submittedName>
        <fullName evidence="1">Uncharacterized protein</fullName>
    </submittedName>
</protein>
<dbReference type="KEGG" id="ptm:GSPATT00005719001"/>